<accession>A0A517YER2</accession>
<evidence type="ECO:0000313" key="3">
    <source>
        <dbReference type="Proteomes" id="UP000315017"/>
    </source>
</evidence>
<evidence type="ECO:0000259" key="1">
    <source>
        <dbReference type="Pfam" id="PF06283"/>
    </source>
</evidence>
<dbReference type="InterPro" id="IPR029010">
    <property type="entry name" value="ThuA-like"/>
</dbReference>
<sequence length="292" mass="32819">MPAVLPLQRAAGFVALLVLFVNGLCLLPGTSQAQEKKDEVKPLKVLLVTGGCCHDYERQKLILSEGIAYHAKTEFTIVHEGGKSTNHKVSIYEKEGWADPYDVVIHNECFADVKEPGFTEKILKPHREGKPAIVIHCAMHCYRDKTDEWFKFIGVTSHRHGGHFPFEAINLKADSPIMAGFGEKWKTPAGELYHIAKIWENCTPLAHAHSPETKSDHVCIWTNTYGKGRVFGTTIGHYSSEMQDPVFLNFISRGLLWSCDKLNDDYLIKRSEPARFSFESKLGDPQPTPAKK</sequence>
<evidence type="ECO:0000313" key="2">
    <source>
        <dbReference type="EMBL" id="QDU28724.1"/>
    </source>
</evidence>
<proteinExistence type="predicted"/>
<organism evidence="2 3">
    <name type="scientific">Anatilimnocola aggregata</name>
    <dbReference type="NCBI Taxonomy" id="2528021"/>
    <lineage>
        <taxon>Bacteria</taxon>
        <taxon>Pseudomonadati</taxon>
        <taxon>Planctomycetota</taxon>
        <taxon>Planctomycetia</taxon>
        <taxon>Pirellulales</taxon>
        <taxon>Pirellulaceae</taxon>
        <taxon>Anatilimnocola</taxon>
    </lineage>
</organism>
<dbReference type="KEGG" id="aagg:ETAA8_38290"/>
<dbReference type="SUPFAM" id="SSF52317">
    <property type="entry name" value="Class I glutamine amidotransferase-like"/>
    <property type="match status" value="1"/>
</dbReference>
<dbReference type="RefSeq" id="WP_145091481.1">
    <property type="nucleotide sequence ID" value="NZ_CP036274.1"/>
</dbReference>
<dbReference type="PANTHER" id="PTHR40469:SF2">
    <property type="entry name" value="GALACTOSE-BINDING DOMAIN-LIKE SUPERFAMILY PROTEIN"/>
    <property type="match status" value="1"/>
</dbReference>
<gene>
    <name evidence="2" type="ORF">ETAA8_38290</name>
</gene>
<name>A0A517YER2_9BACT</name>
<dbReference type="Pfam" id="PF06283">
    <property type="entry name" value="ThuA"/>
    <property type="match status" value="1"/>
</dbReference>
<protein>
    <submittedName>
        <fullName evidence="2">Trehalose utilization</fullName>
    </submittedName>
</protein>
<reference evidence="2 3" key="1">
    <citation type="submission" date="2019-02" db="EMBL/GenBank/DDBJ databases">
        <title>Deep-cultivation of Planctomycetes and their phenomic and genomic characterization uncovers novel biology.</title>
        <authorList>
            <person name="Wiegand S."/>
            <person name="Jogler M."/>
            <person name="Boedeker C."/>
            <person name="Pinto D."/>
            <person name="Vollmers J."/>
            <person name="Rivas-Marin E."/>
            <person name="Kohn T."/>
            <person name="Peeters S.H."/>
            <person name="Heuer A."/>
            <person name="Rast P."/>
            <person name="Oberbeckmann S."/>
            <person name="Bunk B."/>
            <person name="Jeske O."/>
            <person name="Meyerdierks A."/>
            <person name="Storesund J.E."/>
            <person name="Kallscheuer N."/>
            <person name="Luecker S."/>
            <person name="Lage O.M."/>
            <person name="Pohl T."/>
            <person name="Merkel B.J."/>
            <person name="Hornburger P."/>
            <person name="Mueller R.-W."/>
            <person name="Bruemmer F."/>
            <person name="Labrenz M."/>
            <person name="Spormann A.M."/>
            <person name="Op den Camp H."/>
            <person name="Overmann J."/>
            <person name="Amann R."/>
            <person name="Jetten M.S.M."/>
            <person name="Mascher T."/>
            <person name="Medema M.H."/>
            <person name="Devos D.P."/>
            <person name="Kaster A.-K."/>
            <person name="Ovreas L."/>
            <person name="Rohde M."/>
            <person name="Galperin M.Y."/>
            <person name="Jogler C."/>
        </authorList>
    </citation>
    <scope>NUCLEOTIDE SEQUENCE [LARGE SCALE GENOMIC DNA]</scope>
    <source>
        <strain evidence="2 3">ETA_A8</strain>
    </source>
</reference>
<dbReference type="PANTHER" id="PTHR40469">
    <property type="entry name" value="SECRETED GLYCOSYL HYDROLASE"/>
    <property type="match status" value="1"/>
</dbReference>
<dbReference type="Gene3D" id="3.40.50.880">
    <property type="match status" value="1"/>
</dbReference>
<keyword evidence="3" id="KW-1185">Reference proteome</keyword>
<dbReference type="InterPro" id="IPR029062">
    <property type="entry name" value="Class_I_gatase-like"/>
</dbReference>
<dbReference type="OrthoDB" id="7171409at2"/>
<dbReference type="Proteomes" id="UP000315017">
    <property type="component" value="Chromosome"/>
</dbReference>
<feature type="domain" description="ThuA-like" evidence="1">
    <location>
        <begin position="64"/>
        <end position="257"/>
    </location>
</feature>
<dbReference type="AlphaFoldDB" id="A0A517YER2"/>
<dbReference type="EMBL" id="CP036274">
    <property type="protein sequence ID" value="QDU28724.1"/>
    <property type="molecule type" value="Genomic_DNA"/>
</dbReference>